<gene>
    <name evidence="2" type="ORF">J2Z64_002324</name>
</gene>
<dbReference type="GO" id="GO:0016787">
    <property type="term" value="F:hydrolase activity"/>
    <property type="evidence" value="ECO:0007669"/>
    <property type="project" value="UniProtKB-KW"/>
</dbReference>
<evidence type="ECO:0000313" key="2">
    <source>
        <dbReference type="EMBL" id="MBP2078069.1"/>
    </source>
</evidence>
<dbReference type="RefSeq" id="WP_149473176.1">
    <property type="nucleotide sequence ID" value="NZ_JAGGMB010000006.1"/>
</dbReference>
<dbReference type="InterPro" id="IPR051044">
    <property type="entry name" value="MAG_DAG_Lipase"/>
</dbReference>
<protein>
    <submittedName>
        <fullName evidence="2">Alpha-beta hydrolase superfamily lysophospholipase</fullName>
    </submittedName>
</protein>
<feature type="domain" description="Serine aminopeptidase S33" evidence="1">
    <location>
        <begin position="26"/>
        <end position="286"/>
    </location>
</feature>
<organism evidence="2 3">
    <name type="scientific">Oceanobacillus polygoni</name>
    <dbReference type="NCBI Taxonomy" id="1235259"/>
    <lineage>
        <taxon>Bacteria</taxon>
        <taxon>Bacillati</taxon>
        <taxon>Bacillota</taxon>
        <taxon>Bacilli</taxon>
        <taxon>Bacillales</taxon>
        <taxon>Bacillaceae</taxon>
        <taxon>Oceanobacillus</taxon>
    </lineage>
</organism>
<comment type="caution">
    <text evidence="2">The sequence shown here is derived from an EMBL/GenBank/DDBJ whole genome shotgun (WGS) entry which is preliminary data.</text>
</comment>
<dbReference type="OrthoDB" id="9806902at2"/>
<keyword evidence="2" id="KW-0378">Hydrolase</keyword>
<dbReference type="Proteomes" id="UP001138793">
    <property type="component" value="Unassembled WGS sequence"/>
</dbReference>
<dbReference type="PANTHER" id="PTHR11614">
    <property type="entry name" value="PHOSPHOLIPASE-RELATED"/>
    <property type="match status" value="1"/>
</dbReference>
<dbReference type="InterPro" id="IPR029058">
    <property type="entry name" value="AB_hydrolase_fold"/>
</dbReference>
<dbReference type="Gene3D" id="3.40.50.1820">
    <property type="entry name" value="alpha/beta hydrolase"/>
    <property type="match status" value="1"/>
</dbReference>
<dbReference type="InterPro" id="IPR022742">
    <property type="entry name" value="Hydrolase_4"/>
</dbReference>
<reference evidence="2" key="1">
    <citation type="submission" date="2021-03" db="EMBL/GenBank/DDBJ databases">
        <title>Genomic Encyclopedia of Type Strains, Phase IV (KMG-IV): sequencing the most valuable type-strain genomes for metagenomic binning, comparative biology and taxonomic classification.</title>
        <authorList>
            <person name="Goeker M."/>
        </authorList>
    </citation>
    <scope>NUCLEOTIDE SEQUENCE</scope>
    <source>
        <strain evidence="2">DSM 107338</strain>
    </source>
</reference>
<sequence>MEHAFWLTMEDDTEIYIKKWFNAESTPKAVIQLAHGMVEHIERYNEFANYLVEQGFFVYGNDHRGHGKTGERQGLQGYLADQDGFAKTTNDLYEITEQIIRDHPNTPIFLFGHSMGSFLTRNYLQAHSQLIDGVILSGTGYYSTAVSVVGKALASVLPAKEQSKLMNHLSFSSNNKKIKDKKNGFEWLSRDEAMVKQYVDDPFSGFIPTGRFFYDLLTGILAMQRRKQNLSIRQDLPMLIVSGDADPVGDYTKGIWKTANIYEKAGLKDITVMLYNDGRHELLNEINRMEIFADINKWIVLHL</sequence>
<keyword evidence="3" id="KW-1185">Reference proteome</keyword>
<evidence type="ECO:0000259" key="1">
    <source>
        <dbReference type="Pfam" id="PF12146"/>
    </source>
</evidence>
<dbReference type="EMBL" id="JAGGMB010000006">
    <property type="protein sequence ID" value="MBP2078069.1"/>
    <property type="molecule type" value="Genomic_DNA"/>
</dbReference>
<dbReference type="Pfam" id="PF12146">
    <property type="entry name" value="Hydrolase_4"/>
    <property type="match status" value="1"/>
</dbReference>
<dbReference type="AlphaFoldDB" id="A0A9X1CBT8"/>
<proteinExistence type="predicted"/>
<evidence type="ECO:0000313" key="3">
    <source>
        <dbReference type="Proteomes" id="UP001138793"/>
    </source>
</evidence>
<dbReference type="SUPFAM" id="SSF53474">
    <property type="entry name" value="alpha/beta-Hydrolases"/>
    <property type="match status" value="1"/>
</dbReference>
<name>A0A9X1CBT8_9BACI</name>
<accession>A0A9X1CBT8</accession>